<dbReference type="GO" id="GO:0003735">
    <property type="term" value="F:structural constituent of ribosome"/>
    <property type="evidence" value="ECO:0007669"/>
    <property type="project" value="InterPro"/>
</dbReference>
<comment type="subunit">
    <text evidence="4">Component of the large ribosomal subunit (LSU). Mature yeast ribosomes consist of a small (40S) and a large (60S) subunit. The 40S small subunit contains 1 molecule of ribosomal RNA (18S rRNA) and 33 different proteins (encoded by 57 genes). The large 60S subunit contains 3 rRNA molecules (25S, 5.8S and 5S rRNA) and 46 different proteins (encoded by 81 genes). uL4 is associated with the polypeptide exit tunnel. uL4 interacts with its chaperone ACL4 and the nuclear import receptor KAP104.</text>
</comment>
<evidence type="ECO:0000313" key="11">
    <source>
        <dbReference type="Proteomes" id="UP000769528"/>
    </source>
</evidence>
<proteinExistence type="inferred from homology"/>
<dbReference type="AlphaFoldDB" id="A0A9P8PJ96"/>
<dbReference type="Pfam" id="PF14374">
    <property type="entry name" value="Ribos_L4_asso_C"/>
    <property type="match status" value="1"/>
</dbReference>
<evidence type="ECO:0000256" key="7">
    <source>
        <dbReference type="ARBA" id="ARBA00080732"/>
    </source>
</evidence>
<dbReference type="PANTHER" id="PTHR19431">
    <property type="entry name" value="60S RIBOSOMAL PROTEIN L4"/>
    <property type="match status" value="1"/>
</dbReference>
<reference evidence="10" key="1">
    <citation type="journal article" date="2021" name="Open Biol.">
        <title>Shared evolutionary footprints suggest mitochondrial oxidative damage underlies multiple complex I losses in fungi.</title>
        <authorList>
            <person name="Schikora-Tamarit M.A."/>
            <person name="Marcet-Houben M."/>
            <person name="Nosek J."/>
            <person name="Gabaldon T."/>
        </authorList>
    </citation>
    <scope>NUCLEOTIDE SEQUENCE</scope>
    <source>
        <strain evidence="10">CBS6341</strain>
    </source>
</reference>
<keyword evidence="2" id="KW-0689">Ribosomal protein</keyword>
<feature type="region of interest" description="Disordered" evidence="8">
    <location>
        <begin position="344"/>
        <end position="365"/>
    </location>
</feature>
<dbReference type="SUPFAM" id="SSF52166">
    <property type="entry name" value="Ribosomal protein L4"/>
    <property type="match status" value="1"/>
</dbReference>
<evidence type="ECO:0000256" key="1">
    <source>
        <dbReference type="ARBA" id="ARBA00010528"/>
    </source>
</evidence>
<evidence type="ECO:0000313" key="10">
    <source>
        <dbReference type="EMBL" id="KAH3673097.1"/>
    </source>
</evidence>
<comment type="similarity">
    <text evidence="1">Belongs to the universal ribosomal protein uL4 family.</text>
</comment>
<evidence type="ECO:0000256" key="4">
    <source>
        <dbReference type="ARBA" id="ARBA00064557"/>
    </source>
</evidence>
<evidence type="ECO:0000256" key="8">
    <source>
        <dbReference type="SAM" id="MobiDB-lite"/>
    </source>
</evidence>
<dbReference type="GO" id="GO:0005840">
    <property type="term" value="C:ribosome"/>
    <property type="evidence" value="ECO:0007669"/>
    <property type="project" value="UniProtKB-KW"/>
</dbReference>
<dbReference type="Gene3D" id="3.40.1370.10">
    <property type="match status" value="1"/>
</dbReference>
<feature type="domain" description="Large ribosomal subunit protein uL4 C-terminal" evidence="9">
    <location>
        <begin position="274"/>
        <end position="349"/>
    </location>
</feature>
<gene>
    <name evidence="10" type="ORF">WICMUC_003930</name>
</gene>
<dbReference type="InterPro" id="IPR013000">
    <property type="entry name" value="Ribosomal_uL4_euk/arc_CS"/>
</dbReference>
<dbReference type="InterPro" id="IPR002136">
    <property type="entry name" value="Ribosomal_uL4"/>
</dbReference>
<dbReference type="GO" id="GO:1990904">
    <property type="term" value="C:ribonucleoprotein complex"/>
    <property type="evidence" value="ECO:0007669"/>
    <property type="project" value="UniProtKB-KW"/>
</dbReference>
<evidence type="ECO:0000259" key="9">
    <source>
        <dbReference type="Pfam" id="PF14374"/>
    </source>
</evidence>
<keyword evidence="3" id="KW-0687">Ribonucleoprotein</keyword>
<dbReference type="FunFam" id="3.40.1370.10:FF:000002">
    <property type="entry name" value="60S ribosomal protein L4"/>
    <property type="match status" value="1"/>
</dbReference>
<dbReference type="PROSITE" id="PS00939">
    <property type="entry name" value="RIBOSOMAL_L1E"/>
    <property type="match status" value="1"/>
</dbReference>
<evidence type="ECO:0000256" key="6">
    <source>
        <dbReference type="ARBA" id="ARBA00079326"/>
    </source>
</evidence>
<name>A0A9P8PJ96_9ASCO</name>
<sequence length="365" mass="39314">MSVARPQVSVYSTSGEVSSASLPLPAVFSAPIRPDIVHSVFTAVNKNKRQAYAVAENAGHQTSAESWGTGRAVARIPRVGGGGTHRSGQAAFGNMCRGGRMFAPTKTWRKWHVKVNHNEKRYATASAIAASAIAPLVLARGHKVEQIPEVPLVVSSEVESITKTKEAVAVLKAIGAHRDVVKVLKSKKLRAGKGKLRGRRFTQRRGPLVVYGQDNGLVKAFRNIPGVETANVSSLGLLQLAPGAHLGRFVIWTESAFAKLDSVWGSESVESVKSGYSLPSNIISNSDVTRLINSSEIQAVVRPAGQPTQKRTHVLKKNPLKNKQVLLRLNPYAKAFSAEKLGSKKVEQKSAKPSKGQFAEVLKQD</sequence>
<dbReference type="OrthoDB" id="10259785at2759"/>
<dbReference type="EMBL" id="JAEUBF010001057">
    <property type="protein sequence ID" value="KAH3673097.1"/>
    <property type="molecule type" value="Genomic_DNA"/>
</dbReference>
<dbReference type="InterPro" id="IPR045240">
    <property type="entry name" value="Ribosomal_uL4_euk/arch"/>
</dbReference>
<evidence type="ECO:0000256" key="5">
    <source>
        <dbReference type="ARBA" id="ARBA00077544"/>
    </source>
</evidence>
<dbReference type="Pfam" id="PF00573">
    <property type="entry name" value="Ribosomal_L4"/>
    <property type="match status" value="1"/>
</dbReference>
<protein>
    <recommendedName>
        <fullName evidence="7">L2</fullName>
    </recommendedName>
    <alternativeName>
        <fullName evidence="5">RP2</fullName>
    </alternativeName>
    <alternativeName>
        <fullName evidence="6">YL2</fullName>
    </alternativeName>
</protein>
<organism evidence="10 11">
    <name type="scientific">Wickerhamomyces mucosus</name>
    <dbReference type="NCBI Taxonomy" id="1378264"/>
    <lineage>
        <taxon>Eukaryota</taxon>
        <taxon>Fungi</taxon>
        <taxon>Dikarya</taxon>
        <taxon>Ascomycota</taxon>
        <taxon>Saccharomycotina</taxon>
        <taxon>Saccharomycetes</taxon>
        <taxon>Phaffomycetales</taxon>
        <taxon>Wickerhamomycetaceae</taxon>
        <taxon>Wickerhamomyces</taxon>
    </lineage>
</organism>
<dbReference type="GO" id="GO:0006412">
    <property type="term" value="P:translation"/>
    <property type="evidence" value="ECO:0007669"/>
    <property type="project" value="InterPro"/>
</dbReference>
<reference evidence="10" key="2">
    <citation type="submission" date="2021-01" db="EMBL/GenBank/DDBJ databases">
        <authorList>
            <person name="Schikora-Tamarit M.A."/>
        </authorList>
    </citation>
    <scope>NUCLEOTIDE SEQUENCE</scope>
    <source>
        <strain evidence="10">CBS6341</strain>
    </source>
</reference>
<comment type="caution">
    <text evidence="10">The sequence shown here is derived from an EMBL/GenBank/DDBJ whole genome shotgun (WGS) entry which is preliminary data.</text>
</comment>
<dbReference type="InterPro" id="IPR023574">
    <property type="entry name" value="Ribosomal_uL4_dom_sf"/>
</dbReference>
<evidence type="ECO:0000256" key="2">
    <source>
        <dbReference type="ARBA" id="ARBA00022980"/>
    </source>
</evidence>
<accession>A0A9P8PJ96</accession>
<dbReference type="Proteomes" id="UP000769528">
    <property type="component" value="Unassembled WGS sequence"/>
</dbReference>
<keyword evidence="11" id="KW-1185">Reference proteome</keyword>
<evidence type="ECO:0000256" key="3">
    <source>
        <dbReference type="ARBA" id="ARBA00023274"/>
    </source>
</evidence>
<dbReference type="InterPro" id="IPR025755">
    <property type="entry name" value="Ribos_uL4_C_dom"/>
</dbReference>